<keyword evidence="4" id="KW-0186">Copper</keyword>
<evidence type="ECO:0000256" key="7">
    <source>
        <dbReference type="ARBA" id="ARBA00038171"/>
    </source>
</evidence>
<dbReference type="InterPro" id="IPR051881">
    <property type="entry name" value="Copper_transport_ATOX1-like"/>
</dbReference>
<keyword evidence="3" id="KW-0187">Copper transport</keyword>
<dbReference type="GO" id="GO:0006825">
    <property type="term" value="P:copper ion transport"/>
    <property type="evidence" value="ECO:0007669"/>
    <property type="project" value="UniProtKB-KW"/>
</dbReference>
<keyword evidence="10" id="KW-1185">Reference proteome</keyword>
<reference evidence="9" key="1">
    <citation type="submission" date="2022-07" db="EMBL/GenBank/DDBJ databases">
        <title>Phylogenomic reconstructions and comparative analyses of Kickxellomycotina fungi.</title>
        <authorList>
            <person name="Reynolds N.K."/>
            <person name="Stajich J.E."/>
            <person name="Barry K."/>
            <person name="Grigoriev I.V."/>
            <person name="Crous P."/>
            <person name="Smith M.E."/>
        </authorList>
    </citation>
    <scope>NUCLEOTIDE SEQUENCE</scope>
    <source>
        <strain evidence="9">CBS 109367</strain>
    </source>
</reference>
<feature type="domain" description="HMA" evidence="8">
    <location>
        <begin position="36"/>
        <end position="95"/>
    </location>
</feature>
<keyword evidence="1" id="KW-0813">Transport</keyword>
<evidence type="ECO:0000256" key="1">
    <source>
        <dbReference type="ARBA" id="ARBA00022448"/>
    </source>
</evidence>
<dbReference type="EMBL" id="JANBTX010000017">
    <property type="protein sequence ID" value="KAJ2689973.1"/>
    <property type="molecule type" value="Genomic_DNA"/>
</dbReference>
<evidence type="ECO:0000256" key="4">
    <source>
        <dbReference type="ARBA" id="ARBA00023008"/>
    </source>
</evidence>
<dbReference type="SUPFAM" id="SSF55008">
    <property type="entry name" value="HMA, heavy metal-associated domain"/>
    <property type="match status" value="1"/>
</dbReference>
<dbReference type="PANTHER" id="PTHR46365:SF1">
    <property type="entry name" value="COPPER TRANSPORT PROTEIN ATOX1"/>
    <property type="match status" value="1"/>
</dbReference>
<evidence type="ECO:0000256" key="6">
    <source>
        <dbReference type="ARBA" id="ARBA00023186"/>
    </source>
</evidence>
<dbReference type="GO" id="GO:0016531">
    <property type="term" value="F:copper chaperone activity"/>
    <property type="evidence" value="ECO:0007669"/>
    <property type="project" value="TreeGrafter"/>
</dbReference>
<dbReference type="Proteomes" id="UP001151516">
    <property type="component" value="Unassembled WGS sequence"/>
</dbReference>
<comment type="caution">
    <text evidence="9">The sequence shown here is derived from an EMBL/GenBank/DDBJ whole genome shotgun (WGS) entry which is preliminary data.</text>
</comment>
<evidence type="ECO:0000256" key="2">
    <source>
        <dbReference type="ARBA" id="ARBA00022723"/>
    </source>
</evidence>
<gene>
    <name evidence="9" type="primary">ATX1</name>
    <name evidence="9" type="ORF">IWW39_001084</name>
</gene>
<keyword evidence="2" id="KW-0479">Metal-binding</keyword>
<name>A0A9W8GQX3_9FUNG</name>
<evidence type="ECO:0000256" key="5">
    <source>
        <dbReference type="ARBA" id="ARBA00023065"/>
    </source>
</evidence>
<evidence type="ECO:0000256" key="3">
    <source>
        <dbReference type="ARBA" id="ARBA00022796"/>
    </source>
</evidence>
<dbReference type="GO" id="GO:0005829">
    <property type="term" value="C:cytosol"/>
    <property type="evidence" value="ECO:0007669"/>
    <property type="project" value="TreeGrafter"/>
</dbReference>
<evidence type="ECO:0000259" key="8">
    <source>
        <dbReference type="Pfam" id="PF00403"/>
    </source>
</evidence>
<evidence type="ECO:0000313" key="10">
    <source>
        <dbReference type="Proteomes" id="UP001151516"/>
    </source>
</evidence>
<proteinExistence type="inferred from homology"/>
<keyword evidence="5" id="KW-0406">Ion transport</keyword>
<keyword evidence="6" id="KW-0143">Chaperone</keyword>
<dbReference type="AlphaFoldDB" id="A0A9W8GQX3"/>
<sequence length="122" mass="12510">MTGAVSAIPQAPVANKDEAQKGEVKKDEVKMNTYEFSVAMTCGGCSGAVTRALTNYNGGGHIVDIVATPVKNTVVLRSALPREEVLAVIAKTGKKVLGEPAEVPKPVVSEVAKQAPGPSPAA</sequence>
<dbReference type="InterPro" id="IPR006121">
    <property type="entry name" value="HMA_dom"/>
</dbReference>
<dbReference type="Pfam" id="PF00403">
    <property type="entry name" value="HMA"/>
    <property type="match status" value="1"/>
</dbReference>
<evidence type="ECO:0000313" key="9">
    <source>
        <dbReference type="EMBL" id="KAJ2689973.1"/>
    </source>
</evidence>
<dbReference type="InterPro" id="IPR036163">
    <property type="entry name" value="HMA_dom_sf"/>
</dbReference>
<dbReference type="OrthoDB" id="689350at2759"/>
<comment type="similarity">
    <text evidence="7">Belongs to the ATX1 family.</text>
</comment>
<dbReference type="GO" id="GO:0046872">
    <property type="term" value="F:metal ion binding"/>
    <property type="evidence" value="ECO:0007669"/>
    <property type="project" value="UniProtKB-KW"/>
</dbReference>
<dbReference type="CDD" id="cd00371">
    <property type="entry name" value="HMA"/>
    <property type="match status" value="1"/>
</dbReference>
<accession>A0A9W8GQX3</accession>
<dbReference type="PANTHER" id="PTHR46365">
    <property type="entry name" value="COPPER TRANSPORT PROTEIN ATOX1"/>
    <property type="match status" value="1"/>
</dbReference>
<organism evidence="9 10">
    <name type="scientific">Coemansia spiralis</name>
    <dbReference type="NCBI Taxonomy" id="417178"/>
    <lineage>
        <taxon>Eukaryota</taxon>
        <taxon>Fungi</taxon>
        <taxon>Fungi incertae sedis</taxon>
        <taxon>Zoopagomycota</taxon>
        <taxon>Kickxellomycotina</taxon>
        <taxon>Kickxellomycetes</taxon>
        <taxon>Kickxellales</taxon>
        <taxon>Kickxellaceae</taxon>
        <taxon>Coemansia</taxon>
    </lineage>
</organism>
<protein>
    <submittedName>
        <fullName evidence="9">Cytosolic copper metallochaperone</fullName>
    </submittedName>
</protein>
<dbReference type="Gene3D" id="3.30.70.100">
    <property type="match status" value="1"/>
</dbReference>